<dbReference type="PANTHER" id="PTHR21666">
    <property type="entry name" value="PEPTIDASE-RELATED"/>
    <property type="match status" value="1"/>
</dbReference>
<dbReference type="InterPro" id="IPR050570">
    <property type="entry name" value="Cell_wall_metabolism_enzyme"/>
</dbReference>
<accession>E4TZN4</accession>
<dbReference type="InterPro" id="IPR016047">
    <property type="entry name" value="M23ase_b-sheet_dom"/>
</dbReference>
<dbReference type="Gene3D" id="2.70.70.10">
    <property type="entry name" value="Glucose Permease (Domain IIA)"/>
    <property type="match status" value="1"/>
</dbReference>
<keyword evidence="5" id="KW-1185">Reference proteome</keyword>
<keyword evidence="2" id="KW-0472">Membrane</keyword>
<keyword evidence="2" id="KW-1133">Transmembrane helix</keyword>
<sequence length="456" mass="50725">MRRGRKNSGIVGWILVAAVLAALGFMAFSPVFERDDPKVTLSQEGYWNFQDPIHVNVEDVSGLKSYKATISTPHDEWVVVDENNPSHEIKKSFDIRPPKGVRRVDSNSIVLKIEATDNSLWGLFMGNTFKQEYTLVIDQRRPVLSIIANSYKIQKGGSAIVIFKAEDANLESLKIQTNFGKTFIAQPFMKEGYYASLVAWPVQEASFSATVVARDKAGNEVRNAIPLRLKDHVYRVSNIELSDQFLDGKIAELANTYEQTAGVDDRLEQFRIINEKVRADNEKIIHGITSKVSKNMITDFNPVPFYPLVNGQKVADFGDHRIYSYKGQENVSQAYHMGLDLASVAMGPITSSNGGKVVFSQPNGIYGNLPIIDHGFGLYTLYGHCSEVHVQEGDTAAIAQEIAKTGLSGYAMGDHLHFGILVQGIEVRPEEWMDSKWIADNITSVIDNAKAIINQH</sequence>
<dbReference type="CDD" id="cd12797">
    <property type="entry name" value="M23_peptidase"/>
    <property type="match status" value="1"/>
</dbReference>
<dbReference type="Proteomes" id="UP000008721">
    <property type="component" value="Chromosome"/>
</dbReference>
<name>E4TZN4_SULKY</name>
<keyword evidence="2" id="KW-0812">Transmembrane</keyword>
<dbReference type="RefSeq" id="WP_013459319.1">
    <property type="nucleotide sequence ID" value="NC_014762.1"/>
</dbReference>
<evidence type="ECO:0000259" key="3">
    <source>
        <dbReference type="Pfam" id="PF01551"/>
    </source>
</evidence>
<keyword evidence="1" id="KW-0732">Signal</keyword>
<dbReference type="KEGG" id="sku:Sulku_0455"/>
<evidence type="ECO:0000256" key="1">
    <source>
        <dbReference type="ARBA" id="ARBA00022729"/>
    </source>
</evidence>
<evidence type="ECO:0000313" key="4">
    <source>
        <dbReference type="EMBL" id="ADR33122.1"/>
    </source>
</evidence>
<dbReference type="AlphaFoldDB" id="E4TZN4"/>
<dbReference type="PANTHER" id="PTHR21666:SF289">
    <property type="entry name" value="L-ALA--D-GLU ENDOPEPTIDASE"/>
    <property type="match status" value="1"/>
</dbReference>
<dbReference type="SUPFAM" id="SSF51261">
    <property type="entry name" value="Duplicated hybrid motif"/>
    <property type="match status" value="1"/>
</dbReference>
<reference evidence="4 5" key="1">
    <citation type="journal article" date="2012" name="Stand. Genomic Sci.">
        <title>Complete genome sequence of the sulfur compounds oxidizing chemolithoautotroph Sulfuricurvum kujiense type strain (YK-1(T)).</title>
        <authorList>
            <person name="Han C."/>
            <person name="Kotsyurbenko O."/>
            <person name="Chertkov O."/>
            <person name="Held B."/>
            <person name="Lapidus A."/>
            <person name="Nolan M."/>
            <person name="Lucas S."/>
            <person name="Hammon N."/>
            <person name="Deshpande S."/>
            <person name="Cheng J.F."/>
            <person name="Tapia R."/>
            <person name="Goodwin L.A."/>
            <person name="Pitluck S."/>
            <person name="Liolios K."/>
            <person name="Pagani I."/>
            <person name="Ivanova N."/>
            <person name="Mavromatis K."/>
            <person name="Mikhailova N."/>
            <person name="Pati A."/>
            <person name="Chen A."/>
            <person name="Palaniappan K."/>
            <person name="Land M."/>
            <person name="Hauser L."/>
            <person name="Chang Y.J."/>
            <person name="Jeffries C.D."/>
            <person name="Brambilla E.M."/>
            <person name="Rohde M."/>
            <person name="Spring S."/>
            <person name="Sikorski J."/>
            <person name="Goker M."/>
            <person name="Woyke T."/>
            <person name="Bristow J."/>
            <person name="Eisen J.A."/>
            <person name="Markowitz V."/>
            <person name="Hugenholtz P."/>
            <person name="Kyrpides N.C."/>
            <person name="Klenk H.P."/>
            <person name="Detter J.C."/>
        </authorList>
    </citation>
    <scope>NUCLEOTIDE SEQUENCE [LARGE SCALE GENOMIC DNA]</scope>
    <source>
        <strain evidence="5">ATCC BAA-921 / DSM 16994 / JCM 11577 / YK-1</strain>
    </source>
</reference>
<dbReference type="EMBL" id="CP002355">
    <property type="protein sequence ID" value="ADR33122.1"/>
    <property type="molecule type" value="Genomic_DNA"/>
</dbReference>
<dbReference type="eggNOG" id="COG0739">
    <property type="taxonomic scope" value="Bacteria"/>
</dbReference>
<gene>
    <name evidence="4" type="ordered locus">Sulku_0455</name>
</gene>
<dbReference type="InterPro" id="IPR011055">
    <property type="entry name" value="Dup_hybrid_motif"/>
</dbReference>
<evidence type="ECO:0000256" key="2">
    <source>
        <dbReference type="SAM" id="Phobius"/>
    </source>
</evidence>
<dbReference type="STRING" id="709032.Sulku_0455"/>
<dbReference type="GO" id="GO:0004222">
    <property type="term" value="F:metalloendopeptidase activity"/>
    <property type="evidence" value="ECO:0007669"/>
    <property type="project" value="TreeGrafter"/>
</dbReference>
<evidence type="ECO:0000313" key="5">
    <source>
        <dbReference type="Proteomes" id="UP000008721"/>
    </source>
</evidence>
<proteinExistence type="predicted"/>
<protein>
    <submittedName>
        <fullName evidence="4">Peptidase M23</fullName>
    </submittedName>
</protein>
<feature type="transmembrane region" description="Helical" evidence="2">
    <location>
        <begin position="12"/>
        <end position="32"/>
    </location>
</feature>
<dbReference type="HOGENOM" id="CLU_048239_0_0_7"/>
<organism evidence="4 5">
    <name type="scientific">Sulfuricurvum kujiense (strain ATCC BAA-921 / DSM 16994 / JCM 11577 / YK-1)</name>
    <dbReference type="NCBI Taxonomy" id="709032"/>
    <lineage>
        <taxon>Bacteria</taxon>
        <taxon>Pseudomonadati</taxon>
        <taxon>Campylobacterota</taxon>
        <taxon>Epsilonproteobacteria</taxon>
        <taxon>Campylobacterales</taxon>
        <taxon>Sulfurimonadaceae</taxon>
        <taxon>Sulfuricurvum</taxon>
    </lineage>
</organism>
<feature type="domain" description="M23ase beta-sheet core" evidence="3">
    <location>
        <begin position="335"/>
        <end position="429"/>
    </location>
</feature>
<dbReference type="Pfam" id="PF01551">
    <property type="entry name" value="Peptidase_M23"/>
    <property type="match status" value="1"/>
</dbReference>